<accession>A0A8K0KAH8</accession>
<evidence type="ECO:0000313" key="3">
    <source>
        <dbReference type="Proteomes" id="UP000792457"/>
    </source>
</evidence>
<dbReference type="Proteomes" id="UP000792457">
    <property type="component" value="Unassembled WGS sequence"/>
</dbReference>
<dbReference type="AlphaFoldDB" id="A0A8K0KAH8"/>
<name>A0A8K0KAH8_LADFU</name>
<evidence type="ECO:0000256" key="1">
    <source>
        <dbReference type="SAM" id="MobiDB-lite"/>
    </source>
</evidence>
<organism evidence="2 3">
    <name type="scientific">Ladona fulva</name>
    <name type="common">Scarce chaser dragonfly</name>
    <name type="synonym">Libellula fulva</name>
    <dbReference type="NCBI Taxonomy" id="123851"/>
    <lineage>
        <taxon>Eukaryota</taxon>
        <taxon>Metazoa</taxon>
        <taxon>Ecdysozoa</taxon>
        <taxon>Arthropoda</taxon>
        <taxon>Hexapoda</taxon>
        <taxon>Insecta</taxon>
        <taxon>Pterygota</taxon>
        <taxon>Palaeoptera</taxon>
        <taxon>Odonata</taxon>
        <taxon>Epiprocta</taxon>
        <taxon>Anisoptera</taxon>
        <taxon>Libelluloidea</taxon>
        <taxon>Libellulidae</taxon>
        <taxon>Ladona</taxon>
    </lineage>
</organism>
<sequence length="163" mass="17686">MRNFAIGTHRLSSPMRTELSNGRIACGPPYAECRRFPFKAQTFAFLKEGAFLTSGRSLRRSEHGALLGRGRLRGQGFGGRESRGRRGAADAAAAEDEAHEDVLQAPPAAHHEVLFRHQPQPGRQGSEATLAEDGTSEKSASVFEALTTILLKKTFVEVTSPVL</sequence>
<proteinExistence type="predicted"/>
<reference evidence="2" key="1">
    <citation type="submission" date="2013-04" db="EMBL/GenBank/DDBJ databases">
        <authorList>
            <person name="Qu J."/>
            <person name="Murali S.C."/>
            <person name="Bandaranaike D."/>
            <person name="Bellair M."/>
            <person name="Blankenburg K."/>
            <person name="Chao H."/>
            <person name="Dinh H."/>
            <person name="Doddapaneni H."/>
            <person name="Downs B."/>
            <person name="Dugan-Rocha S."/>
            <person name="Elkadiri S."/>
            <person name="Gnanaolivu R.D."/>
            <person name="Hernandez B."/>
            <person name="Javaid M."/>
            <person name="Jayaseelan J.C."/>
            <person name="Lee S."/>
            <person name="Li M."/>
            <person name="Ming W."/>
            <person name="Munidasa M."/>
            <person name="Muniz J."/>
            <person name="Nguyen L."/>
            <person name="Ongeri F."/>
            <person name="Osuji N."/>
            <person name="Pu L.-L."/>
            <person name="Puazo M."/>
            <person name="Qu C."/>
            <person name="Quiroz J."/>
            <person name="Raj R."/>
            <person name="Weissenberger G."/>
            <person name="Xin Y."/>
            <person name="Zou X."/>
            <person name="Han Y."/>
            <person name="Richards S."/>
            <person name="Worley K."/>
            <person name="Muzny D."/>
            <person name="Gibbs R."/>
        </authorList>
    </citation>
    <scope>NUCLEOTIDE SEQUENCE</scope>
    <source>
        <strain evidence="2">Sampled in the wild</strain>
    </source>
</reference>
<feature type="region of interest" description="Disordered" evidence="1">
    <location>
        <begin position="69"/>
        <end position="100"/>
    </location>
</feature>
<keyword evidence="3" id="KW-1185">Reference proteome</keyword>
<protein>
    <submittedName>
        <fullName evidence="2">Uncharacterized protein</fullName>
    </submittedName>
</protein>
<dbReference type="EMBL" id="KZ308513">
    <property type="protein sequence ID" value="KAG8230813.1"/>
    <property type="molecule type" value="Genomic_DNA"/>
</dbReference>
<comment type="caution">
    <text evidence="2">The sequence shown here is derived from an EMBL/GenBank/DDBJ whole genome shotgun (WGS) entry which is preliminary data.</text>
</comment>
<gene>
    <name evidence="2" type="ORF">J437_LFUL010593</name>
</gene>
<reference evidence="2" key="2">
    <citation type="submission" date="2017-10" db="EMBL/GenBank/DDBJ databases">
        <title>Ladona fulva Genome sequencing and assembly.</title>
        <authorList>
            <person name="Murali S."/>
            <person name="Richards S."/>
            <person name="Bandaranaike D."/>
            <person name="Bellair M."/>
            <person name="Blankenburg K."/>
            <person name="Chao H."/>
            <person name="Dinh H."/>
            <person name="Doddapaneni H."/>
            <person name="Dugan-Rocha S."/>
            <person name="Elkadiri S."/>
            <person name="Gnanaolivu R."/>
            <person name="Hernandez B."/>
            <person name="Skinner E."/>
            <person name="Javaid M."/>
            <person name="Lee S."/>
            <person name="Li M."/>
            <person name="Ming W."/>
            <person name="Munidasa M."/>
            <person name="Muniz J."/>
            <person name="Nguyen L."/>
            <person name="Hughes D."/>
            <person name="Osuji N."/>
            <person name="Pu L.-L."/>
            <person name="Puazo M."/>
            <person name="Qu C."/>
            <person name="Quiroz J."/>
            <person name="Raj R."/>
            <person name="Weissenberger G."/>
            <person name="Xin Y."/>
            <person name="Zou X."/>
            <person name="Han Y."/>
            <person name="Worley K."/>
            <person name="Muzny D."/>
            <person name="Gibbs R."/>
        </authorList>
    </citation>
    <scope>NUCLEOTIDE SEQUENCE</scope>
    <source>
        <strain evidence="2">Sampled in the wild</strain>
    </source>
</reference>
<evidence type="ECO:0000313" key="2">
    <source>
        <dbReference type="EMBL" id="KAG8230813.1"/>
    </source>
</evidence>